<evidence type="ECO:0000313" key="4">
    <source>
        <dbReference type="Proteomes" id="UP000002312"/>
    </source>
</evidence>
<dbReference type="EMBL" id="CP001840">
    <property type="protein sequence ID" value="ADP35410.1"/>
    <property type="molecule type" value="Genomic_DNA"/>
</dbReference>
<proteinExistence type="predicted"/>
<dbReference type="PATRIC" id="fig|702459.3.peg.297"/>
<feature type="compositionally biased region" description="Low complexity" evidence="1">
    <location>
        <begin position="43"/>
        <end position="59"/>
    </location>
</feature>
<dbReference type="RefSeq" id="WP_013389506.1">
    <property type="nucleotide sequence ID" value="NC_014638.1"/>
</dbReference>
<gene>
    <name evidence="3" type="ordered locus">BBPR_0285</name>
</gene>
<feature type="compositionally biased region" description="Pro residues" evidence="1">
    <location>
        <begin position="28"/>
        <end position="42"/>
    </location>
</feature>
<feature type="compositionally biased region" description="Low complexity" evidence="1">
    <location>
        <begin position="99"/>
        <end position="110"/>
    </location>
</feature>
<dbReference type="OrthoDB" id="3240611at2"/>
<dbReference type="eggNOG" id="ENOG5030HSM">
    <property type="taxonomic scope" value="Bacteria"/>
</dbReference>
<keyword evidence="2" id="KW-0812">Transmembrane</keyword>
<dbReference type="HOGENOM" id="CLU_649978_0_0_11"/>
<organism evidence="3 4">
    <name type="scientific">Bifidobacterium bifidum (strain PRL2010)</name>
    <dbReference type="NCBI Taxonomy" id="702459"/>
    <lineage>
        <taxon>Bacteria</taxon>
        <taxon>Bacillati</taxon>
        <taxon>Actinomycetota</taxon>
        <taxon>Actinomycetes</taxon>
        <taxon>Bifidobacteriales</taxon>
        <taxon>Bifidobacteriaceae</taxon>
        <taxon>Bifidobacterium</taxon>
    </lineage>
</organism>
<feature type="region of interest" description="Disordered" evidence="1">
    <location>
        <begin position="1"/>
        <end position="213"/>
    </location>
</feature>
<protein>
    <recommendedName>
        <fullName evidence="5">Protocadherin domain</fullName>
    </recommendedName>
</protein>
<dbReference type="InterPro" id="IPR032327">
    <property type="entry name" value="DUF4854"/>
</dbReference>
<evidence type="ECO:0000256" key="2">
    <source>
        <dbReference type="SAM" id="Phobius"/>
    </source>
</evidence>
<evidence type="ECO:0000313" key="3">
    <source>
        <dbReference type="EMBL" id="ADP35410.1"/>
    </source>
</evidence>
<feature type="region of interest" description="Disordered" evidence="1">
    <location>
        <begin position="245"/>
        <end position="329"/>
    </location>
</feature>
<sequence length="422" mass="42575">MSNTYPDGAPQTPYGDPNNAAGAEGAPEPQPTQAFPPVPVVPLPGQGAGAPTGAPAAPYGQGGAPYGAPTAAYGESLAGLQGGAEPYGYQAAPYGQEPGAYGQSGAGSAYNQGGAPYGQQPEPGPNPFIQPDGGTPYGGEAPTAAYGEPLAGGAPGGYGQPAAPYGGEQPTAAYGQPYGANQYGGPQYGNQPPAIAPQGYGDPYQQEPPKKKSRGPLIAGITAGVVAVIAIIVVVVLFATGVIGGKKDSSADAKPNTSTSQTQGDSKSNGDSSSNGNSDGSGSNDLNNLDDALQNGADDTNNDLNNDRSNGSSSSGKPSLEEFVNSSEIQSQLDSMTSSYQGMGISIKAYAEGNTLVYDYTLSDTYSSMGDMMTSSLDGMDSTFKSVAQTLNETCDTGGNAKVRVYLHTESGKTLFDKSYTE</sequence>
<feature type="transmembrane region" description="Helical" evidence="2">
    <location>
        <begin position="217"/>
        <end position="239"/>
    </location>
</feature>
<dbReference type="KEGG" id="bbp:BBPR_0285"/>
<name>A0A0H3EBE0_BIFBP</name>
<evidence type="ECO:0008006" key="5">
    <source>
        <dbReference type="Google" id="ProtNLM"/>
    </source>
</evidence>
<accession>A0A0H3EBE0</accession>
<dbReference type="AlphaFoldDB" id="A0A0H3EBE0"/>
<reference evidence="3 4" key="1">
    <citation type="journal article" date="2010" name="Proc. Natl. Acad. Sci. U.S.A.">
        <title>Genome analysis of Bifidobacterium bifidum PRL2010 reveals metabolic pathways for host-derived glycan foraging.</title>
        <authorList>
            <person name="Turroni F."/>
            <person name="Bottacini F."/>
            <person name="Foroni E."/>
            <person name="Mulder I."/>
            <person name="Kim J.H."/>
            <person name="Zomer A."/>
            <person name="Sanchez B."/>
            <person name="Bidossi A."/>
            <person name="Ferrarini A."/>
            <person name="Giubellini V."/>
            <person name="Delledonne M."/>
            <person name="Henrissat B."/>
            <person name="Coutinho P."/>
            <person name="Oggioni M."/>
            <person name="Fitzgerald G.F."/>
            <person name="Mills D."/>
            <person name="Margolles A."/>
            <person name="Kelly D."/>
            <person name="van Sinderen D."/>
            <person name="Ventura M."/>
        </authorList>
    </citation>
    <scope>NUCLEOTIDE SEQUENCE [LARGE SCALE GENOMIC DNA]</scope>
    <source>
        <strain evidence="3 4">PRL2010</strain>
    </source>
</reference>
<feature type="compositionally biased region" description="Low complexity" evidence="1">
    <location>
        <begin position="17"/>
        <end position="27"/>
    </location>
</feature>
<keyword evidence="2" id="KW-1133">Transmembrane helix</keyword>
<feature type="compositionally biased region" description="Low complexity" evidence="1">
    <location>
        <begin position="263"/>
        <end position="318"/>
    </location>
</feature>
<dbReference type="Proteomes" id="UP000002312">
    <property type="component" value="Chromosome"/>
</dbReference>
<evidence type="ECO:0000256" key="1">
    <source>
        <dbReference type="SAM" id="MobiDB-lite"/>
    </source>
</evidence>
<dbReference type="Pfam" id="PF16146">
    <property type="entry name" value="DUF4854"/>
    <property type="match status" value="1"/>
</dbReference>
<keyword evidence="2" id="KW-0472">Membrane</keyword>